<evidence type="ECO:0000313" key="1">
    <source>
        <dbReference type="EMBL" id="DAD80490.1"/>
    </source>
</evidence>
<accession>A0A8S5ME39</accession>
<proteinExistence type="predicted"/>
<protein>
    <submittedName>
        <fullName evidence="1">Uncharacterized protein</fullName>
    </submittedName>
</protein>
<organism evidence="1">
    <name type="scientific">Siphoviridae sp. ctYh54</name>
    <dbReference type="NCBI Taxonomy" id="2826379"/>
    <lineage>
        <taxon>Viruses</taxon>
        <taxon>Duplodnaviria</taxon>
        <taxon>Heunggongvirae</taxon>
        <taxon>Uroviricota</taxon>
        <taxon>Caudoviricetes</taxon>
    </lineage>
</organism>
<dbReference type="EMBL" id="BK014884">
    <property type="protein sequence ID" value="DAD80490.1"/>
    <property type="molecule type" value="Genomic_DNA"/>
</dbReference>
<sequence length="44" mass="5540">MKDFLFVYQYSLMLYSYDILLRWKRHKSVFFSFAKFILVLQSEH</sequence>
<name>A0A8S5ME39_9CAUD</name>
<reference evidence="1" key="1">
    <citation type="journal article" date="2021" name="Proc. Natl. Acad. Sci. U.S.A.">
        <title>A Catalog of Tens of Thousands of Viruses from Human Metagenomes Reveals Hidden Associations with Chronic Diseases.</title>
        <authorList>
            <person name="Tisza M.J."/>
            <person name="Buck C.B."/>
        </authorList>
    </citation>
    <scope>NUCLEOTIDE SEQUENCE</scope>
    <source>
        <strain evidence="1">CtYh54</strain>
    </source>
</reference>